<dbReference type="PANTHER" id="PTHR33048:SF146">
    <property type="entry name" value="INTEGRAL MEMBRANE PROTEIN"/>
    <property type="match status" value="1"/>
</dbReference>
<feature type="transmembrane region" description="Helical" evidence="7">
    <location>
        <begin position="219"/>
        <end position="238"/>
    </location>
</feature>
<feature type="transmembrane region" description="Helical" evidence="7">
    <location>
        <begin position="132"/>
        <end position="157"/>
    </location>
</feature>
<dbReference type="OrthoDB" id="2988756at2759"/>
<keyword evidence="3 7" id="KW-1133">Transmembrane helix</keyword>
<proteinExistence type="inferred from homology"/>
<protein>
    <recommendedName>
        <fullName evidence="8">Rhodopsin domain-containing protein</fullName>
    </recommendedName>
</protein>
<feature type="compositionally biased region" description="Basic and acidic residues" evidence="6">
    <location>
        <begin position="323"/>
        <end position="333"/>
    </location>
</feature>
<feature type="region of interest" description="Disordered" evidence="6">
    <location>
        <begin position="301"/>
        <end position="333"/>
    </location>
</feature>
<reference evidence="9" key="1">
    <citation type="journal article" date="2020" name="Stud. Mycol.">
        <title>101 Dothideomycetes genomes: a test case for predicting lifestyles and emergence of pathogens.</title>
        <authorList>
            <person name="Haridas S."/>
            <person name="Albert R."/>
            <person name="Binder M."/>
            <person name="Bloem J."/>
            <person name="Labutti K."/>
            <person name="Salamov A."/>
            <person name="Andreopoulos B."/>
            <person name="Baker S."/>
            <person name="Barry K."/>
            <person name="Bills G."/>
            <person name="Bluhm B."/>
            <person name="Cannon C."/>
            <person name="Castanera R."/>
            <person name="Culley D."/>
            <person name="Daum C."/>
            <person name="Ezra D."/>
            <person name="Gonzalez J."/>
            <person name="Henrissat B."/>
            <person name="Kuo A."/>
            <person name="Liang C."/>
            <person name="Lipzen A."/>
            <person name="Lutzoni F."/>
            <person name="Magnuson J."/>
            <person name="Mondo S."/>
            <person name="Nolan M."/>
            <person name="Ohm R."/>
            <person name="Pangilinan J."/>
            <person name="Park H.-J."/>
            <person name="Ramirez L."/>
            <person name="Alfaro M."/>
            <person name="Sun H."/>
            <person name="Tritt A."/>
            <person name="Yoshinaga Y."/>
            <person name="Zwiers L.-H."/>
            <person name="Turgeon B."/>
            <person name="Goodwin S."/>
            <person name="Spatafora J."/>
            <person name="Crous P."/>
            <person name="Grigoriev I."/>
        </authorList>
    </citation>
    <scope>NUCLEOTIDE SEQUENCE</scope>
    <source>
        <strain evidence="9">CBS 113818</strain>
    </source>
</reference>
<evidence type="ECO:0000313" key="9">
    <source>
        <dbReference type="EMBL" id="KAF2821616.1"/>
    </source>
</evidence>
<feature type="transmembrane region" description="Helical" evidence="7">
    <location>
        <begin position="48"/>
        <end position="66"/>
    </location>
</feature>
<dbReference type="Pfam" id="PF20684">
    <property type="entry name" value="Fung_rhodopsin"/>
    <property type="match status" value="1"/>
</dbReference>
<evidence type="ECO:0000256" key="2">
    <source>
        <dbReference type="ARBA" id="ARBA00022692"/>
    </source>
</evidence>
<gene>
    <name evidence="9" type="ORF">CC86DRAFT_302062</name>
</gene>
<evidence type="ECO:0000256" key="5">
    <source>
        <dbReference type="ARBA" id="ARBA00038359"/>
    </source>
</evidence>
<organism evidence="9 10">
    <name type="scientific">Ophiobolus disseminans</name>
    <dbReference type="NCBI Taxonomy" id="1469910"/>
    <lineage>
        <taxon>Eukaryota</taxon>
        <taxon>Fungi</taxon>
        <taxon>Dikarya</taxon>
        <taxon>Ascomycota</taxon>
        <taxon>Pezizomycotina</taxon>
        <taxon>Dothideomycetes</taxon>
        <taxon>Pleosporomycetidae</taxon>
        <taxon>Pleosporales</taxon>
        <taxon>Pleosporineae</taxon>
        <taxon>Phaeosphaeriaceae</taxon>
        <taxon>Ophiobolus</taxon>
    </lineage>
</organism>
<evidence type="ECO:0000259" key="8">
    <source>
        <dbReference type="Pfam" id="PF20684"/>
    </source>
</evidence>
<feature type="transmembrane region" description="Helical" evidence="7">
    <location>
        <begin position="258"/>
        <end position="280"/>
    </location>
</feature>
<dbReference type="GO" id="GO:0016020">
    <property type="term" value="C:membrane"/>
    <property type="evidence" value="ECO:0007669"/>
    <property type="project" value="UniProtKB-SubCell"/>
</dbReference>
<evidence type="ECO:0000313" key="10">
    <source>
        <dbReference type="Proteomes" id="UP000799424"/>
    </source>
</evidence>
<accession>A0A6A6ZL03</accession>
<evidence type="ECO:0000256" key="1">
    <source>
        <dbReference type="ARBA" id="ARBA00004141"/>
    </source>
</evidence>
<evidence type="ECO:0000256" key="7">
    <source>
        <dbReference type="SAM" id="Phobius"/>
    </source>
</evidence>
<evidence type="ECO:0000256" key="6">
    <source>
        <dbReference type="SAM" id="MobiDB-lite"/>
    </source>
</evidence>
<dbReference type="EMBL" id="MU006236">
    <property type="protein sequence ID" value="KAF2821616.1"/>
    <property type="molecule type" value="Genomic_DNA"/>
</dbReference>
<keyword evidence="10" id="KW-1185">Reference proteome</keyword>
<dbReference type="InterPro" id="IPR049326">
    <property type="entry name" value="Rhodopsin_dom_fungi"/>
</dbReference>
<sequence length="386" mass="44017">MSAEDNWISKNELLRTDYALLALTSTVFVARILVQISRRKSVEWQDGWLYIAYAAYLALCILYTHITPTFFQIEQLMKGEIQYWDGMQGDIKLTTEVIFTSGTLFWTCLWCIKFSLLALYKKLLVGLSTAWVYLYWGIVVFCVLTYISVFITGPAIACDDPQALFNEGKMCFSSKEVRHQTASMYYAFAVDAITNLMVMFLPLRLVMPLQMPRNKKMGVGILFCSGLVCILFSAIRIVQITSIENGKPKSPDPKWLTMWTIIECSTAVIIGCCPMLAVLIPKSNDSNKIFYDTQSYVRQSASHSKESNPQEVQMGSVNSSKYSRKELGSDNDCNERQFGREKLVLVPPAVQAPKPVKEVVDPIPHDDERRADPRNLRQLRQSRRMR</sequence>
<evidence type="ECO:0000256" key="4">
    <source>
        <dbReference type="ARBA" id="ARBA00023136"/>
    </source>
</evidence>
<evidence type="ECO:0000256" key="3">
    <source>
        <dbReference type="ARBA" id="ARBA00022989"/>
    </source>
</evidence>
<dbReference type="InterPro" id="IPR052337">
    <property type="entry name" value="SAT4-like"/>
</dbReference>
<comment type="similarity">
    <text evidence="5">Belongs to the SAT4 family.</text>
</comment>
<feature type="compositionally biased region" description="Polar residues" evidence="6">
    <location>
        <begin position="309"/>
        <end position="321"/>
    </location>
</feature>
<feature type="transmembrane region" description="Helical" evidence="7">
    <location>
        <begin position="18"/>
        <end position="36"/>
    </location>
</feature>
<dbReference type="AlphaFoldDB" id="A0A6A6ZL03"/>
<comment type="subcellular location">
    <subcellularLocation>
        <location evidence="1">Membrane</location>
        <topology evidence="1">Multi-pass membrane protein</topology>
    </subcellularLocation>
</comment>
<dbReference type="Proteomes" id="UP000799424">
    <property type="component" value="Unassembled WGS sequence"/>
</dbReference>
<feature type="domain" description="Rhodopsin" evidence="8">
    <location>
        <begin position="30"/>
        <end position="280"/>
    </location>
</feature>
<feature type="transmembrane region" description="Helical" evidence="7">
    <location>
        <begin position="97"/>
        <end position="120"/>
    </location>
</feature>
<keyword evidence="2 7" id="KW-0812">Transmembrane</keyword>
<dbReference type="PANTHER" id="PTHR33048">
    <property type="entry name" value="PTH11-LIKE INTEGRAL MEMBRANE PROTEIN (AFU_ORTHOLOGUE AFUA_5G11245)"/>
    <property type="match status" value="1"/>
</dbReference>
<feature type="transmembrane region" description="Helical" evidence="7">
    <location>
        <begin position="184"/>
        <end position="207"/>
    </location>
</feature>
<feature type="region of interest" description="Disordered" evidence="6">
    <location>
        <begin position="346"/>
        <end position="386"/>
    </location>
</feature>
<name>A0A6A6ZL03_9PLEO</name>
<keyword evidence="4 7" id="KW-0472">Membrane</keyword>
<feature type="compositionally biased region" description="Basic and acidic residues" evidence="6">
    <location>
        <begin position="355"/>
        <end position="375"/>
    </location>
</feature>